<feature type="compositionally biased region" description="Low complexity" evidence="1">
    <location>
        <begin position="82"/>
        <end position="93"/>
    </location>
</feature>
<evidence type="ECO:0000256" key="1">
    <source>
        <dbReference type="SAM" id="MobiDB-lite"/>
    </source>
</evidence>
<gene>
    <name evidence="2" type="ORF">P174DRAFT_455727</name>
</gene>
<feature type="region of interest" description="Disordered" evidence="1">
    <location>
        <begin position="49"/>
        <end position="129"/>
    </location>
</feature>
<accession>A0A2I1CJY0</accession>
<evidence type="ECO:0000313" key="3">
    <source>
        <dbReference type="Proteomes" id="UP000234474"/>
    </source>
</evidence>
<evidence type="ECO:0000313" key="2">
    <source>
        <dbReference type="EMBL" id="PKX97930.1"/>
    </source>
</evidence>
<dbReference type="Proteomes" id="UP000234474">
    <property type="component" value="Unassembled WGS sequence"/>
</dbReference>
<dbReference type="AlphaFoldDB" id="A0A2I1CJY0"/>
<protein>
    <submittedName>
        <fullName evidence="2">Uncharacterized protein</fullName>
    </submittedName>
</protein>
<name>A0A2I1CJY0_ASPN1</name>
<reference evidence="3" key="1">
    <citation type="journal article" date="2018" name="Proc. Natl. Acad. Sci. U.S.A.">
        <title>Linking secondary metabolites to gene clusters through genome sequencing of six diverse Aspergillus species.</title>
        <authorList>
            <person name="Kaerboelling I."/>
            <person name="Vesth T.C."/>
            <person name="Frisvad J.C."/>
            <person name="Nybo J.L."/>
            <person name="Theobald S."/>
            <person name="Kuo A."/>
            <person name="Bowyer P."/>
            <person name="Matsuda Y."/>
            <person name="Mondo S."/>
            <person name="Lyhne E.K."/>
            <person name="Kogle M.E."/>
            <person name="Clum A."/>
            <person name="Lipzen A."/>
            <person name="Salamov A."/>
            <person name="Ngan C.Y."/>
            <person name="Daum C."/>
            <person name="Chiniquy J."/>
            <person name="Barry K."/>
            <person name="LaButti K."/>
            <person name="Haridas S."/>
            <person name="Simmons B.A."/>
            <person name="Magnuson J.K."/>
            <person name="Mortensen U.H."/>
            <person name="Larsen T.O."/>
            <person name="Grigoriev I.V."/>
            <person name="Baker S.E."/>
            <person name="Andersen M.R."/>
        </authorList>
    </citation>
    <scope>NUCLEOTIDE SEQUENCE [LARGE SCALE GENOMIC DNA]</scope>
    <source>
        <strain evidence="3">IBT 16806</strain>
    </source>
</reference>
<dbReference type="VEuPathDB" id="FungiDB:P174DRAFT_455727"/>
<feature type="compositionally biased region" description="Polar residues" evidence="1">
    <location>
        <begin position="66"/>
        <end position="81"/>
    </location>
</feature>
<keyword evidence="3" id="KW-1185">Reference proteome</keyword>
<sequence>MAGLQHLQAISPIIQTLIYIKHRINIHLNQSHPSRGHYKEEPFLSILNRNKTNIQNTESSKEHQHVNMSPKSFKSTTTFDNASTHTTSSTASTLKGMFTKSLKLKAAEKAPSDPKPPSKKSPAKDYTAAAVHHEAVAQYLALR</sequence>
<dbReference type="OrthoDB" id="4501110at2759"/>
<dbReference type="GeneID" id="36536679"/>
<dbReference type="EMBL" id="MSZS01000001">
    <property type="protein sequence ID" value="PKX97930.1"/>
    <property type="molecule type" value="Genomic_DNA"/>
</dbReference>
<feature type="compositionally biased region" description="Polar residues" evidence="1">
    <location>
        <begin position="49"/>
        <end position="58"/>
    </location>
</feature>
<comment type="caution">
    <text evidence="2">The sequence shown here is derived from an EMBL/GenBank/DDBJ whole genome shotgun (WGS) entry which is preliminary data.</text>
</comment>
<organism evidence="2 3">
    <name type="scientific">Aspergillus novofumigatus (strain IBT 16806)</name>
    <dbReference type="NCBI Taxonomy" id="1392255"/>
    <lineage>
        <taxon>Eukaryota</taxon>
        <taxon>Fungi</taxon>
        <taxon>Dikarya</taxon>
        <taxon>Ascomycota</taxon>
        <taxon>Pezizomycotina</taxon>
        <taxon>Eurotiomycetes</taxon>
        <taxon>Eurotiomycetidae</taxon>
        <taxon>Eurotiales</taxon>
        <taxon>Aspergillaceae</taxon>
        <taxon>Aspergillus</taxon>
        <taxon>Aspergillus subgen. Fumigati</taxon>
    </lineage>
</organism>
<dbReference type="RefSeq" id="XP_024686525.1">
    <property type="nucleotide sequence ID" value="XM_024829353.1"/>
</dbReference>
<proteinExistence type="predicted"/>